<gene>
    <name evidence="1" type="ORF">DC20_19135</name>
</gene>
<dbReference type="RefSeq" id="WP_062545306.1">
    <property type="nucleotide sequence ID" value="NZ_CP012643.1"/>
</dbReference>
<sequence>MAPETALEAKVIKGFINSTKIERYLGFISNDKTRSKFTKDLSKAGIFQEGMFERINGDEVRAIKERIKDLGNTDDCYIISENSIIDSKRYNIETALNKAISPWSDTGTLIVFGDAEVIYREAEGMHNRWISR</sequence>
<dbReference type="PATRIC" id="fig|512763.3.peg.4200"/>
<dbReference type="OrthoDB" id="669913at2"/>
<dbReference type="Proteomes" id="UP000061382">
    <property type="component" value="Chromosome"/>
</dbReference>
<dbReference type="EMBL" id="CP012643">
    <property type="protein sequence ID" value="ALJ00706.1"/>
    <property type="molecule type" value="Genomic_DNA"/>
</dbReference>
<evidence type="ECO:0000313" key="1">
    <source>
        <dbReference type="EMBL" id="ALJ00706.1"/>
    </source>
</evidence>
<accession>A0A0P0CVH8</accession>
<proteinExistence type="predicted"/>
<name>A0A0P0CVH8_9BACT</name>
<dbReference type="KEGG" id="rti:DC20_19135"/>
<reference evidence="1 2" key="1">
    <citation type="submission" date="2015-08" db="EMBL/GenBank/DDBJ databases">
        <title>Complete genome sequence of Rufibacter tibetensis strain 1351t, a radiation-resistant bacterium from tibet plateau.</title>
        <authorList>
            <person name="Dai J."/>
        </authorList>
    </citation>
    <scope>NUCLEOTIDE SEQUENCE [LARGE SCALE GENOMIC DNA]</scope>
    <source>
        <strain evidence="1 2">1351</strain>
    </source>
</reference>
<evidence type="ECO:0000313" key="2">
    <source>
        <dbReference type="Proteomes" id="UP000061382"/>
    </source>
</evidence>
<keyword evidence="2" id="KW-1185">Reference proteome</keyword>
<protein>
    <submittedName>
        <fullName evidence="1">Uncharacterized protein</fullName>
    </submittedName>
</protein>
<organism evidence="1 2">
    <name type="scientific">Rufibacter tibetensis</name>
    <dbReference type="NCBI Taxonomy" id="512763"/>
    <lineage>
        <taxon>Bacteria</taxon>
        <taxon>Pseudomonadati</taxon>
        <taxon>Bacteroidota</taxon>
        <taxon>Cytophagia</taxon>
        <taxon>Cytophagales</taxon>
        <taxon>Hymenobacteraceae</taxon>
        <taxon>Rufibacter</taxon>
    </lineage>
</organism>
<dbReference type="AlphaFoldDB" id="A0A0P0CVH8"/>
<dbReference type="STRING" id="512763.DC20_19135"/>